<feature type="non-terminal residue" evidence="1">
    <location>
        <position position="1"/>
    </location>
</feature>
<comment type="caution">
    <text evidence="1">The sequence shown here is derived from an EMBL/GenBank/DDBJ whole genome shotgun (WGS) entry which is preliminary data.</text>
</comment>
<accession>A0ACA9MXL6</accession>
<sequence>GFQLIYDGNHLGSDCWIASPSAESDSFQQNEPPQHIFSRMNTFSSSANFLSNGLQQNEPLQYIGFHLGDNNWFIFPPSAESSKFAFYHFSTVENFLPPIPPPMRAKTLIPAKLAMSRAINSSITQIKVNMET</sequence>
<proteinExistence type="predicted"/>
<feature type="non-terminal residue" evidence="1">
    <location>
        <position position="132"/>
    </location>
</feature>
<dbReference type="Proteomes" id="UP000789860">
    <property type="component" value="Unassembled WGS sequence"/>
</dbReference>
<evidence type="ECO:0000313" key="1">
    <source>
        <dbReference type="EMBL" id="CAG8615289.1"/>
    </source>
</evidence>
<protein>
    <submittedName>
        <fullName evidence="1">11332_t:CDS:1</fullName>
    </submittedName>
</protein>
<evidence type="ECO:0000313" key="2">
    <source>
        <dbReference type="Proteomes" id="UP000789860"/>
    </source>
</evidence>
<keyword evidence="2" id="KW-1185">Reference proteome</keyword>
<dbReference type="EMBL" id="CAJVPM010016649">
    <property type="protein sequence ID" value="CAG8615289.1"/>
    <property type="molecule type" value="Genomic_DNA"/>
</dbReference>
<name>A0ACA9MXL6_9GLOM</name>
<gene>
    <name evidence="1" type="ORF">SCALOS_LOCUS7446</name>
</gene>
<organism evidence="1 2">
    <name type="scientific">Scutellospora calospora</name>
    <dbReference type="NCBI Taxonomy" id="85575"/>
    <lineage>
        <taxon>Eukaryota</taxon>
        <taxon>Fungi</taxon>
        <taxon>Fungi incertae sedis</taxon>
        <taxon>Mucoromycota</taxon>
        <taxon>Glomeromycotina</taxon>
        <taxon>Glomeromycetes</taxon>
        <taxon>Diversisporales</taxon>
        <taxon>Gigasporaceae</taxon>
        <taxon>Scutellospora</taxon>
    </lineage>
</organism>
<reference evidence="1" key="1">
    <citation type="submission" date="2021-06" db="EMBL/GenBank/DDBJ databases">
        <authorList>
            <person name="Kallberg Y."/>
            <person name="Tangrot J."/>
            <person name="Rosling A."/>
        </authorList>
    </citation>
    <scope>NUCLEOTIDE SEQUENCE</scope>
    <source>
        <strain evidence="1">AU212A</strain>
    </source>
</reference>